<dbReference type="Gene3D" id="1.10.472.80">
    <property type="entry name" value="Ypt/Rab-GAP domain of gyp1p, domain 3"/>
    <property type="match status" value="1"/>
</dbReference>
<feature type="region of interest" description="Disordered" evidence="2">
    <location>
        <begin position="801"/>
        <end position="841"/>
    </location>
</feature>
<dbReference type="PROSITE" id="PS50086">
    <property type="entry name" value="TBC_RABGAP"/>
    <property type="match status" value="1"/>
</dbReference>
<reference evidence="4" key="1">
    <citation type="submission" date="2021-06" db="EMBL/GenBank/DDBJ databases">
        <authorList>
            <person name="Kallberg Y."/>
            <person name="Tangrot J."/>
            <person name="Rosling A."/>
        </authorList>
    </citation>
    <scope>NUCLEOTIDE SEQUENCE</scope>
    <source>
        <strain evidence="4">CL551</strain>
    </source>
</reference>
<dbReference type="SUPFAM" id="SSF47923">
    <property type="entry name" value="Ypt/Rab-GAP domain of gyp1p"/>
    <property type="match status" value="2"/>
</dbReference>
<dbReference type="Gene3D" id="1.10.8.270">
    <property type="entry name" value="putative rabgap domain of human tbc1 domain family member 14 like domains"/>
    <property type="match status" value="1"/>
</dbReference>
<dbReference type="InterPro" id="IPR000195">
    <property type="entry name" value="Rab-GAP-TBC_dom"/>
</dbReference>
<sequence>MEGHSFEEIKSKWDVIFKDPLLSLTSLREKGVRGNICSVGLRSVCWKIYLAFLPSLDITTWTLTLHKERQHYADLRQKYITSPTSESENDGSVNDLSVNNPLSLDQANPWQEYFKDTELRKIIRQDVERTFPDNEYFRDPEIQSRLLDILFIYCKMNTDVSYRQGMHELLAPILWVVDKESLSSANGYAVENDEDAIIKQTLNASFVEHDTFALFSALMKSAKVNYEYNDERPQSTEQDNSRIIKEAQAEAAKLTPVVMRCSKIHEEYLKTIDPELHMHLKDLEIEPQLYGIRWIRLLFGREFNLDKVLILWDGIFAEDPTLRIVDFVCVAMMLLIRDELLDSDYAGCLSMLMRFPTINDVEVLIPQAIYLRDHLSQEGGEHIIQQNAIRLGKPIITLPISIKREPARIEDLVSVTKNVLESRGAAMINKAISAYERKRRNLSDFSPRYQDISHDPLHSDGSPQQNKIIHSNQSDQFSQQKYYLEEITKLREQNRQMNTVVQKVIDILESKSKEDADKIEKSSEGSTSRSSFEYIAGNNHEESSVITPSNDISHVLQGLKHIRDVLNGSRELNPHILDSPSGNIHEDHEYWEVLSMSGTEYENASVCRDAKPKQENNVPDIPKKPITEPVSAKPVSIPRSSPTTLPSIPAQSSVEGSPPSLSSLPKSPQKLHPSSDNNISSTSIFDLESRAFANERSSPTPKTSRVITPAPKATKPFTRSKLKLEDILDEIENDDTEGSKSSISSNAKYSWMVEGLTDDNENSLFNPKRASVSSINSFSSYASGPGSEYANEDDYYKKILSAPSTQRRSRSSTAVTTPSTFDPLSELSSPQDNDEEKDRNENFETISSTISNNIRVSSHHSVTPAVPIDDPLGVL</sequence>
<evidence type="ECO:0000313" key="5">
    <source>
        <dbReference type="Proteomes" id="UP000789342"/>
    </source>
</evidence>
<feature type="domain" description="Rab-GAP TBC" evidence="3">
    <location>
        <begin position="36"/>
        <end position="319"/>
    </location>
</feature>
<organism evidence="4 5">
    <name type="scientific">Acaulospora morrowiae</name>
    <dbReference type="NCBI Taxonomy" id="94023"/>
    <lineage>
        <taxon>Eukaryota</taxon>
        <taxon>Fungi</taxon>
        <taxon>Fungi incertae sedis</taxon>
        <taxon>Mucoromycota</taxon>
        <taxon>Glomeromycotina</taxon>
        <taxon>Glomeromycetes</taxon>
        <taxon>Diversisporales</taxon>
        <taxon>Acaulosporaceae</taxon>
        <taxon>Acaulospora</taxon>
    </lineage>
</organism>
<feature type="compositionally biased region" description="Polar residues" evidence="2">
    <location>
        <begin position="461"/>
        <end position="474"/>
    </location>
</feature>
<feature type="region of interest" description="Disordered" evidence="2">
    <location>
        <begin position="450"/>
        <end position="474"/>
    </location>
</feature>
<accession>A0A9N9ACE7</accession>
<keyword evidence="1" id="KW-0343">GTPase activation</keyword>
<feature type="compositionally biased region" description="Polar residues" evidence="2">
    <location>
        <begin position="638"/>
        <end position="651"/>
    </location>
</feature>
<name>A0A9N9ACE7_9GLOM</name>
<dbReference type="Proteomes" id="UP000789342">
    <property type="component" value="Unassembled WGS sequence"/>
</dbReference>
<dbReference type="InterPro" id="IPR035969">
    <property type="entry name" value="Rab-GAP_TBC_sf"/>
</dbReference>
<feature type="region of interest" description="Disordered" evidence="2">
    <location>
        <begin position="692"/>
        <end position="718"/>
    </location>
</feature>
<evidence type="ECO:0000313" key="4">
    <source>
        <dbReference type="EMBL" id="CAG8525412.1"/>
    </source>
</evidence>
<evidence type="ECO:0000256" key="2">
    <source>
        <dbReference type="SAM" id="MobiDB-lite"/>
    </source>
</evidence>
<feature type="compositionally biased region" description="Polar residues" evidence="2">
    <location>
        <begin position="802"/>
        <end position="831"/>
    </location>
</feature>
<dbReference type="PANTHER" id="PTHR22957:SF337">
    <property type="entry name" value="TBC1 DOMAIN FAMILY MEMBER 5"/>
    <property type="match status" value="1"/>
</dbReference>
<dbReference type="OrthoDB" id="27140at2759"/>
<dbReference type="FunFam" id="1.10.8.270:FF:000031">
    <property type="entry name" value="TBC1 domain family member 5"/>
    <property type="match status" value="1"/>
</dbReference>
<dbReference type="Pfam" id="PF00566">
    <property type="entry name" value="RabGAP-TBC"/>
    <property type="match status" value="1"/>
</dbReference>
<feature type="compositionally biased region" description="Low complexity" evidence="2">
    <location>
        <begin position="652"/>
        <end position="675"/>
    </location>
</feature>
<gene>
    <name evidence="4" type="ORF">AMORRO_LOCUS4414</name>
</gene>
<dbReference type="AlphaFoldDB" id="A0A9N9ACE7"/>
<evidence type="ECO:0000259" key="3">
    <source>
        <dbReference type="PROSITE" id="PS50086"/>
    </source>
</evidence>
<dbReference type="GO" id="GO:0005096">
    <property type="term" value="F:GTPase activator activity"/>
    <property type="evidence" value="ECO:0007669"/>
    <property type="project" value="UniProtKB-KW"/>
</dbReference>
<dbReference type="PANTHER" id="PTHR22957">
    <property type="entry name" value="TBC1 DOMAIN FAMILY MEMBER GTPASE-ACTIVATING PROTEIN"/>
    <property type="match status" value="1"/>
</dbReference>
<evidence type="ECO:0000256" key="1">
    <source>
        <dbReference type="ARBA" id="ARBA00022468"/>
    </source>
</evidence>
<feature type="region of interest" description="Disordered" evidence="2">
    <location>
        <begin position="605"/>
        <end position="680"/>
    </location>
</feature>
<dbReference type="SMART" id="SM00164">
    <property type="entry name" value="TBC"/>
    <property type="match status" value="1"/>
</dbReference>
<dbReference type="FunFam" id="1.10.472.80:FF:000038">
    <property type="entry name" value="TBC1 domain family member 5"/>
    <property type="match status" value="1"/>
</dbReference>
<feature type="compositionally biased region" description="Polar residues" evidence="2">
    <location>
        <begin position="695"/>
        <end position="706"/>
    </location>
</feature>
<keyword evidence="5" id="KW-1185">Reference proteome</keyword>
<protein>
    <submittedName>
        <fullName evidence="4">7225_t:CDS:1</fullName>
    </submittedName>
</protein>
<dbReference type="EMBL" id="CAJVPV010002406">
    <property type="protein sequence ID" value="CAG8525412.1"/>
    <property type="molecule type" value="Genomic_DNA"/>
</dbReference>
<comment type="caution">
    <text evidence="4">The sequence shown here is derived from an EMBL/GenBank/DDBJ whole genome shotgun (WGS) entry which is preliminary data.</text>
</comment>
<proteinExistence type="predicted"/>